<dbReference type="Proteomes" id="UP001279734">
    <property type="component" value="Unassembled WGS sequence"/>
</dbReference>
<dbReference type="AlphaFoldDB" id="A0AAD3SVI4"/>
<reference evidence="1" key="1">
    <citation type="submission" date="2023-05" db="EMBL/GenBank/DDBJ databases">
        <title>Nepenthes gracilis genome sequencing.</title>
        <authorList>
            <person name="Fukushima K."/>
        </authorList>
    </citation>
    <scope>NUCLEOTIDE SEQUENCE</scope>
    <source>
        <strain evidence="1">SING2019-196</strain>
    </source>
</reference>
<name>A0AAD3SVI4_NEPGR</name>
<gene>
    <name evidence="1" type="ORF">Nepgr_019698</name>
</gene>
<dbReference type="EMBL" id="BSYO01000018">
    <property type="protein sequence ID" value="GMH17857.1"/>
    <property type="molecule type" value="Genomic_DNA"/>
</dbReference>
<protein>
    <submittedName>
        <fullName evidence="1">Uncharacterized protein</fullName>
    </submittedName>
</protein>
<proteinExistence type="predicted"/>
<evidence type="ECO:0000313" key="1">
    <source>
        <dbReference type="EMBL" id="GMH17857.1"/>
    </source>
</evidence>
<sequence length="70" mass="7779">MYSAMCHINEGMIQLAWKNAYEMGNVDGDKDEDFRDRGLGGSDSEVNDHGYLVSDILFFSKRQSGVAAKS</sequence>
<keyword evidence="2" id="KW-1185">Reference proteome</keyword>
<organism evidence="1 2">
    <name type="scientific">Nepenthes gracilis</name>
    <name type="common">Slender pitcher plant</name>
    <dbReference type="NCBI Taxonomy" id="150966"/>
    <lineage>
        <taxon>Eukaryota</taxon>
        <taxon>Viridiplantae</taxon>
        <taxon>Streptophyta</taxon>
        <taxon>Embryophyta</taxon>
        <taxon>Tracheophyta</taxon>
        <taxon>Spermatophyta</taxon>
        <taxon>Magnoliopsida</taxon>
        <taxon>eudicotyledons</taxon>
        <taxon>Gunneridae</taxon>
        <taxon>Pentapetalae</taxon>
        <taxon>Caryophyllales</taxon>
        <taxon>Nepenthaceae</taxon>
        <taxon>Nepenthes</taxon>
    </lineage>
</organism>
<evidence type="ECO:0000313" key="2">
    <source>
        <dbReference type="Proteomes" id="UP001279734"/>
    </source>
</evidence>
<accession>A0AAD3SVI4</accession>
<comment type="caution">
    <text evidence="1">The sequence shown here is derived from an EMBL/GenBank/DDBJ whole genome shotgun (WGS) entry which is preliminary data.</text>
</comment>